<dbReference type="Proteomes" id="UP000822688">
    <property type="component" value="Chromosome 1"/>
</dbReference>
<proteinExistence type="predicted"/>
<reference evidence="2" key="1">
    <citation type="submission" date="2020-06" db="EMBL/GenBank/DDBJ databases">
        <title>WGS assembly of Ceratodon purpureus strain R40.</title>
        <authorList>
            <person name="Carey S.B."/>
            <person name="Jenkins J."/>
            <person name="Shu S."/>
            <person name="Lovell J.T."/>
            <person name="Sreedasyam A."/>
            <person name="Maumus F."/>
            <person name="Tiley G.P."/>
            <person name="Fernandez-Pozo N."/>
            <person name="Barry K."/>
            <person name="Chen C."/>
            <person name="Wang M."/>
            <person name="Lipzen A."/>
            <person name="Daum C."/>
            <person name="Saski C.A."/>
            <person name="Payton A.C."/>
            <person name="Mcbreen J.C."/>
            <person name="Conrad R.E."/>
            <person name="Kollar L.M."/>
            <person name="Olsson S."/>
            <person name="Huttunen S."/>
            <person name="Landis J.B."/>
            <person name="Wickett N.J."/>
            <person name="Johnson M.G."/>
            <person name="Rensing S.A."/>
            <person name="Grimwood J."/>
            <person name="Schmutz J."/>
            <person name="Mcdaniel S.F."/>
        </authorList>
    </citation>
    <scope>NUCLEOTIDE SEQUENCE</scope>
    <source>
        <strain evidence="2">R40</strain>
    </source>
</reference>
<dbReference type="InterPro" id="IPR027417">
    <property type="entry name" value="P-loop_NTPase"/>
</dbReference>
<dbReference type="PANTHER" id="PTHR47679">
    <property type="entry name" value="PROTEIN TORNADO 1"/>
    <property type="match status" value="1"/>
</dbReference>
<sequence>MLEIGISLSTPVSRLPIMQGVDCRLPSGWWNAFKPPDRAKNNKEVLGPLYTALKKGPPEGWKYYLELKFTNRSRKRRDSLLLKWNFDGGGFQVLYTPANNDPTFTFYERASIFNAVRDCPYLEGLQMEVGTVTEVTELLTGLRSPNIKVLRLHDAMMRLEAPTEVSDSSFKCKDFMVILEALKVNKYLKILDMSGIGISRKGAERILGGILDLLQVNTILEEIDLSGTLLARDGSNVKVQAQLQKNGAVTKPLSALKALPMMAPNVARVFLCGFPFAGKTQLRRTMAGAGSGFFGRSKEYLKSIVSHFNLLRTTGIEVEVLQRADLKISLWDLGGQDEFHAFHDLLIPNVNGYRSASSFVIACSPIVREDVHRIKHPNFKDKETIEREVDYWMRFIASNSTISEAFKPHVSLVFTHADYVPKNLDMKDTLKDVLSAMKLKFEDCLQIFPDPFIVNGRLQQSVEPLLAFLEEDVREILKKSSKIYQVCQETQFTLSRWNIDNPYKPLIKWDEFESMCKQHVPSFQDELKHRFQDICRAIALSLHDTGDVIYFEKLKYVVVNPNYFCHDIMGKILSLEEMSSVIFGEEPVTNEKGFVERKVLKSILQGSYVDKSILSKKTKKVDGEVVESLIQVMMEMNLCFEDLRKDDEGCNCGLFIPATLRDRCIHALLVNTRLQWQHLSKLLPNLYIGRRLECEDLHRTFLTQGFFPRLQVFFKKKFNLPGAECLLEQNIISVRLDGKEVLVEYCGESTSPNSYDHMNGYIDILVKSSKSSDESLAFVKEHVVNFIRQVCYSATFGCPGVKLVESILNPTSVEELWGAQSRRNQAVRVEKLIADVMSSSNSTHTPNSDYLHEWPRPGGNDRGQDLLGNLVWQELLNQRYQELEEYQSEILDIEETLLNEVDESPPPTNGDEDHLSALDQQHAFVYESIKASERAVIGRINKLDRKVIHRIDRLESNLTKKMEGVIALQNSLMSSFSKNMDRVIDFATHMQRHRVPHLMYLTTQDASTCEWLLTSLLPNVTTVQMHFMCEHVEGIHRVDRQEGYPLILAGETALRARPYVILGLRVISILAKIGGLALAGMGSFGADLDKVVQGIASAMPMNPVSSSFGEECVSRKLLPESSVPVSDQKAAEQWLVSFIRKKDIDIAQAFDLHRIRYTDGSRKLAWVCGKHKRKGCRMKTMEIVPA</sequence>
<organism evidence="2 3">
    <name type="scientific">Ceratodon purpureus</name>
    <name type="common">Fire moss</name>
    <name type="synonym">Dicranum purpureum</name>
    <dbReference type="NCBI Taxonomy" id="3225"/>
    <lineage>
        <taxon>Eukaryota</taxon>
        <taxon>Viridiplantae</taxon>
        <taxon>Streptophyta</taxon>
        <taxon>Embryophyta</taxon>
        <taxon>Bryophyta</taxon>
        <taxon>Bryophytina</taxon>
        <taxon>Bryopsida</taxon>
        <taxon>Dicranidae</taxon>
        <taxon>Pseudoditrichales</taxon>
        <taxon>Ditrichaceae</taxon>
        <taxon>Ceratodon</taxon>
    </lineage>
</organism>
<name>A0A8T0J3K4_CERPU</name>
<comment type="caution">
    <text evidence="2">The sequence shown here is derived from an EMBL/GenBank/DDBJ whole genome shotgun (WGS) entry which is preliminary data.</text>
</comment>
<dbReference type="EMBL" id="CM026421">
    <property type="protein sequence ID" value="KAG0589508.1"/>
    <property type="molecule type" value="Genomic_DNA"/>
</dbReference>
<dbReference type="AlphaFoldDB" id="A0A8T0J3K4"/>
<dbReference type="Gene3D" id="3.80.10.10">
    <property type="entry name" value="Ribonuclease Inhibitor"/>
    <property type="match status" value="1"/>
</dbReference>
<evidence type="ECO:0000313" key="2">
    <source>
        <dbReference type="EMBL" id="KAG0589508.1"/>
    </source>
</evidence>
<keyword evidence="1" id="KW-0175">Coiled coil</keyword>
<dbReference type="PANTHER" id="PTHR47679:SF1">
    <property type="entry name" value="PROTEIN TORNADO 1"/>
    <property type="match status" value="1"/>
</dbReference>
<gene>
    <name evidence="2" type="ORF">KC19_1G025200</name>
</gene>
<dbReference type="Gene3D" id="3.40.50.300">
    <property type="entry name" value="P-loop containing nucleotide triphosphate hydrolases"/>
    <property type="match status" value="1"/>
</dbReference>
<evidence type="ECO:0000256" key="1">
    <source>
        <dbReference type="SAM" id="Coils"/>
    </source>
</evidence>
<evidence type="ECO:0000313" key="3">
    <source>
        <dbReference type="Proteomes" id="UP000822688"/>
    </source>
</evidence>
<protein>
    <recommendedName>
        <fullName evidence="4">C-terminal of Roc (COR) domain-containing protein</fullName>
    </recommendedName>
</protein>
<feature type="coiled-coil region" evidence="1">
    <location>
        <begin position="876"/>
        <end position="903"/>
    </location>
</feature>
<dbReference type="InterPro" id="IPR032675">
    <property type="entry name" value="LRR_dom_sf"/>
</dbReference>
<evidence type="ECO:0008006" key="4">
    <source>
        <dbReference type="Google" id="ProtNLM"/>
    </source>
</evidence>
<dbReference type="SUPFAM" id="SSF52047">
    <property type="entry name" value="RNI-like"/>
    <property type="match status" value="1"/>
</dbReference>
<dbReference type="SUPFAM" id="SSF52540">
    <property type="entry name" value="P-loop containing nucleoside triphosphate hydrolases"/>
    <property type="match status" value="1"/>
</dbReference>
<keyword evidence="3" id="KW-1185">Reference proteome</keyword>
<accession>A0A8T0J3K4</accession>